<comment type="similarity">
    <text evidence="2">Belongs to the MreD family.</text>
</comment>
<reference evidence="9 10" key="1">
    <citation type="journal article" date="2016" name="Int. J. Syst. Evol. Microbiol.">
        <title>Streptococcuspantholopis sp. nov., isolated from faeces of the Tibetan antelope (Pantholops hodgsonii).</title>
        <authorList>
            <person name="Bai X."/>
            <person name="Xiong Y."/>
            <person name="Lu S."/>
            <person name="Jin D."/>
            <person name="Lai X."/>
            <person name="Yang J."/>
            <person name="Niu L."/>
            <person name="Hu S."/>
            <person name="Meng X."/>
            <person name="Pu J."/>
            <person name="Ye C."/>
            <person name="Xu J."/>
        </authorList>
    </citation>
    <scope>NUCLEOTIDE SEQUENCE [LARGE SCALE GENOMIC DNA]</scope>
    <source>
        <strain evidence="9 10">TA 26</strain>
    </source>
</reference>
<keyword evidence="3" id="KW-1003">Cell membrane</keyword>
<gene>
    <name evidence="9" type="ORF">A0O21_09840</name>
</gene>
<evidence type="ECO:0000256" key="5">
    <source>
        <dbReference type="ARBA" id="ARBA00022960"/>
    </source>
</evidence>
<dbReference type="KEGG" id="spat:A0O21_09840"/>
<evidence type="ECO:0000256" key="4">
    <source>
        <dbReference type="ARBA" id="ARBA00022692"/>
    </source>
</evidence>
<dbReference type="Proteomes" id="UP000077317">
    <property type="component" value="Chromosome"/>
</dbReference>
<sequence length="168" mass="19636">MISWVKNKYCLVFLIFILLLVDGQFSYLLNSLFNYYVIISSQLFLAALLFTYHNNSTAFIFFESTVIGLLFDFYYLNHIGVVTLVLPFLAFFIGKLDSRQMTGLFSSLVIYLIFIFFFNILSYFLSLLYGFTDVSLSFFITYNLAPTLVFNILAFFICQKPLRKLFLD</sequence>
<protein>
    <submittedName>
        <fullName evidence="9">Uncharacterized protein</fullName>
    </submittedName>
</protein>
<accession>A0A172Q9W9</accession>
<evidence type="ECO:0000256" key="7">
    <source>
        <dbReference type="ARBA" id="ARBA00023136"/>
    </source>
</evidence>
<evidence type="ECO:0000313" key="9">
    <source>
        <dbReference type="EMBL" id="AND80256.1"/>
    </source>
</evidence>
<evidence type="ECO:0000256" key="6">
    <source>
        <dbReference type="ARBA" id="ARBA00022989"/>
    </source>
</evidence>
<dbReference type="GO" id="GO:0005886">
    <property type="term" value="C:plasma membrane"/>
    <property type="evidence" value="ECO:0007669"/>
    <property type="project" value="UniProtKB-SubCell"/>
</dbReference>
<evidence type="ECO:0000256" key="3">
    <source>
        <dbReference type="ARBA" id="ARBA00022475"/>
    </source>
</evidence>
<feature type="transmembrane region" description="Helical" evidence="8">
    <location>
        <begin position="137"/>
        <end position="158"/>
    </location>
</feature>
<dbReference type="InterPro" id="IPR007227">
    <property type="entry name" value="Cell_shape_determining_MreD"/>
</dbReference>
<feature type="transmembrane region" description="Helical" evidence="8">
    <location>
        <begin position="79"/>
        <end position="96"/>
    </location>
</feature>
<dbReference type="EMBL" id="CP014699">
    <property type="protein sequence ID" value="AND80256.1"/>
    <property type="molecule type" value="Genomic_DNA"/>
</dbReference>
<feature type="transmembrane region" description="Helical" evidence="8">
    <location>
        <begin position="108"/>
        <end position="131"/>
    </location>
</feature>
<dbReference type="AlphaFoldDB" id="A0A172Q9W9"/>
<comment type="subcellular location">
    <subcellularLocation>
        <location evidence="1">Cell membrane</location>
        <topology evidence="1">Multi-pass membrane protein</topology>
    </subcellularLocation>
</comment>
<keyword evidence="6 8" id="KW-1133">Transmembrane helix</keyword>
<organism evidence="9 10">
    <name type="scientific">Streptococcus pantholopis</name>
    <dbReference type="NCBI Taxonomy" id="1811193"/>
    <lineage>
        <taxon>Bacteria</taxon>
        <taxon>Bacillati</taxon>
        <taxon>Bacillota</taxon>
        <taxon>Bacilli</taxon>
        <taxon>Lactobacillales</taxon>
        <taxon>Streptococcaceae</taxon>
        <taxon>Streptococcus</taxon>
    </lineage>
</organism>
<proteinExistence type="inferred from homology"/>
<dbReference type="OrthoDB" id="2148512at2"/>
<dbReference type="NCBIfam" id="TIGR03426">
    <property type="entry name" value="shape_MreD"/>
    <property type="match status" value="1"/>
</dbReference>
<dbReference type="RefSeq" id="WP_082854448.1">
    <property type="nucleotide sequence ID" value="NZ_CP014699.1"/>
</dbReference>
<keyword evidence="7 8" id="KW-0472">Membrane</keyword>
<keyword evidence="5" id="KW-0133">Cell shape</keyword>
<evidence type="ECO:0000256" key="8">
    <source>
        <dbReference type="SAM" id="Phobius"/>
    </source>
</evidence>
<name>A0A172Q9W9_9STRE</name>
<dbReference type="Pfam" id="PF04093">
    <property type="entry name" value="MreD"/>
    <property type="match status" value="1"/>
</dbReference>
<reference evidence="10" key="2">
    <citation type="submission" date="2016-03" db="EMBL/GenBank/DDBJ databases">
        <title>Streptococcus antelopensis sp. nov., isolated from the feces of the Tibetan antelope (Pantholops hodgsonii) in Hoh Xil National Nature Reserve, Qinghai, China.</title>
        <authorList>
            <person name="Bai X."/>
        </authorList>
    </citation>
    <scope>NUCLEOTIDE SEQUENCE [LARGE SCALE GENOMIC DNA]</scope>
    <source>
        <strain evidence="10">TA 26</strain>
    </source>
</reference>
<dbReference type="STRING" id="1811193.A0O21_09840"/>
<keyword evidence="4 8" id="KW-0812">Transmembrane</keyword>
<keyword evidence="10" id="KW-1185">Reference proteome</keyword>
<feature type="transmembrane region" description="Helical" evidence="8">
    <location>
        <begin position="33"/>
        <end position="50"/>
    </location>
</feature>
<evidence type="ECO:0000313" key="10">
    <source>
        <dbReference type="Proteomes" id="UP000077317"/>
    </source>
</evidence>
<dbReference type="GO" id="GO:0008360">
    <property type="term" value="P:regulation of cell shape"/>
    <property type="evidence" value="ECO:0007669"/>
    <property type="project" value="UniProtKB-KW"/>
</dbReference>
<evidence type="ECO:0000256" key="1">
    <source>
        <dbReference type="ARBA" id="ARBA00004651"/>
    </source>
</evidence>
<evidence type="ECO:0000256" key="2">
    <source>
        <dbReference type="ARBA" id="ARBA00007776"/>
    </source>
</evidence>